<feature type="transmembrane region" description="Helical" evidence="3">
    <location>
        <begin position="43"/>
        <end position="61"/>
    </location>
</feature>
<dbReference type="Proteomes" id="UP000006054">
    <property type="component" value="Chromosome"/>
</dbReference>
<keyword evidence="2 5" id="KW-0378">Hydrolase</keyword>
<protein>
    <submittedName>
        <fullName evidence="5">Putative phosphohydrolase</fullName>
    </submittedName>
</protein>
<keyword evidence="1" id="KW-0479">Metal-binding</keyword>
<dbReference type="RefSeq" id="WP_014796311.1">
    <property type="nucleotide sequence ID" value="NC_018018.1"/>
</dbReference>
<dbReference type="GO" id="GO:0046872">
    <property type="term" value="F:metal ion binding"/>
    <property type="evidence" value="ECO:0007669"/>
    <property type="project" value="UniProtKB-KW"/>
</dbReference>
<dbReference type="HOGENOM" id="CLU_025443_6_0_10"/>
<evidence type="ECO:0000259" key="4">
    <source>
        <dbReference type="Pfam" id="PF00149"/>
    </source>
</evidence>
<dbReference type="AlphaFoldDB" id="I4AFW4"/>
<dbReference type="GO" id="GO:0016020">
    <property type="term" value="C:membrane"/>
    <property type="evidence" value="ECO:0007669"/>
    <property type="project" value="GOC"/>
</dbReference>
<dbReference type="PANTHER" id="PTHR31302:SF31">
    <property type="entry name" value="PHOSPHODIESTERASE YAEI"/>
    <property type="match status" value="1"/>
</dbReference>
<evidence type="ECO:0000256" key="2">
    <source>
        <dbReference type="ARBA" id="ARBA00022801"/>
    </source>
</evidence>
<gene>
    <name evidence="5" type="ordered locus">Fleli_0369</name>
</gene>
<keyword evidence="3" id="KW-0472">Membrane</keyword>
<evidence type="ECO:0000256" key="1">
    <source>
        <dbReference type="ARBA" id="ARBA00022723"/>
    </source>
</evidence>
<evidence type="ECO:0000313" key="5">
    <source>
        <dbReference type="EMBL" id="AFM02849.1"/>
    </source>
</evidence>
<feature type="transmembrane region" description="Helical" evidence="3">
    <location>
        <begin position="6"/>
        <end position="22"/>
    </location>
</feature>
<dbReference type="PANTHER" id="PTHR31302">
    <property type="entry name" value="TRANSMEMBRANE PROTEIN WITH METALLOPHOSPHOESTERASE DOMAIN-RELATED"/>
    <property type="match status" value="1"/>
</dbReference>
<dbReference type="GO" id="GO:0009245">
    <property type="term" value="P:lipid A biosynthetic process"/>
    <property type="evidence" value="ECO:0007669"/>
    <property type="project" value="TreeGrafter"/>
</dbReference>
<organism evidence="5 6">
    <name type="scientific">Bernardetia litoralis (strain ATCC 23117 / DSM 6794 / NBRC 15988 / NCIMB 1366 / Fx l1 / Sio-4)</name>
    <name type="common">Flexibacter litoralis</name>
    <dbReference type="NCBI Taxonomy" id="880071"/>
    <lineage>
        <taxon>Bacteria</taxon>
        <taxon>Pseudomonadati</taxon>
        <taxon>Bacteroidota</taxon>
        <taxon>Cytophagia</taxon>
        <taxon>Cytophagales</taxon>
        <taxon>Bernardetiaceae</taxon>
        <taxon>Bernardetia</taxon>
    </lineage>
</organism>
<dbReference type="OrthoDB" id="9780884at2"/>
<feature type="transmembrane region" description="Helical" evidence="3">
    <location>
        <begin position="73"/>
        <end position="94"/>
    </location>
</feature>
<keyword evidence="6" id="KW-1185">Reference proteome</keyword>
<accession>I4AFW4</accession>
<keyword evidence="3" id="KW-1133">Transmembrane helix</keyword>
<dbReference type="Gene3D" id="3.60.21.10">
    <property type="match status" value="1"/>
</dbReference>
<sequence length="447" mass="51163">MNRQLLSLVLVVLLFLLDIYIFQLIKTFTLTANETTRKIAHSIYWGINFLTLGGIVVYNFYPPDQIPYTFRQSLLTWAFMLYIAKIFGALFLIIDDIIRLFTWAYHKINPSAIAEIVEKTPQNTEEVQDTTNKIPRSEFLMKAGVVAMATPLVTLSWGIVSGAHDYTVRKKTIILPNLPKAFDGIKMVQISDVHSGSFYNKKAVEGGIDLIMKQKPDVILFTGDLVNNMAKEMKDYQDIFSKLKAPMGVYSTLGNHDYGDYVRWETPAAKRKNLEDLKQTHGKMGWKLLMNEHHFLETNNEKIALIGIENWGAKGNFARHGDLEKAYQGTQDAPVKILLSHDPSHWDAQVNGSKAHLYKDHFDQQNIQKRAFKDIDLTLAGHTHGMQFGIDTEVFKWSPVQYMYEQWADLYKHENQYLYVNRGFGYLGYPGRVGILPEITVLELKSA</sequence>
<keyword evidence="3" id="KW-0812">Transmembrane</keyword>
<dbReference type="STRING" id="880071.Fleli_0369"/>
<dbReference type="EMBL" id="CP003345">
    <property type="protein sequence ID" value="AFM02849.1"/>
    <property type="molecule type" value="Genomic_DNA"/>
</dbReference>
<dbReference type="KEGG" id="fli:Fleli_0369"/>
<feature type="domain" description="Calcineurin-like phosphoesterase" evidence="4">
    <location>
        <begin position="186"/>
        <end position="385"/>
    </location>
</feature>
<dbReference type="InterPro" id="IPR004843">
    <property type="entry name" value="Calcineurin-like_PHP"/>
</dbReference>
<evidence type="ECO:0000256" key="3">
    <source>
        <dbReference type="SAM" id="Phobius"/>
    </source>
</evidence>
<dbReference type="InterPro" id="IPR029052">
    <property type="entry name" value="Metallo-depent_PP-like"/>
</dbReference>
<dbReference type="SUPFAM" id="SSF56300">
    <property type="entry name" value="Metallo-dependent phosphatases"/>
    <property type="match status" value="1"/>
</dbReference>
<dbReference type="eggNOG" id="COG1408">
    <property type="taxonomic scope" value="Bacteria"/>
</dbReference>
<evidence type="ECO:0000313" key="6">
    <source>
        <dbReference type="Proteomes" id="UP000006054"/>
    </source>
</evidence>
<dbReference type="GO" id="GO:0008758">
    <property type="term" value="F:UDP-2,3-diacylglucosamine hydrolase activity"/>
    <property type="evidence" value="ECO:0007669"/>
    <property type="project" value="TreeGrafter"/>
</dbReference>
<dbReference type="InterPro" id="IPR051158">
    <property type="entry name" value="Metallophosphoesterase_sf"/>
</dbReference>
<dbReference type="Pfam" id="PF00149">
    <property type="entry name" value="Metallophos"/>
    <property type="match status" value="1"/>
</dbReference>
<dbReference type="PATRIC" id="fig|880071.3.peg.353"/>
<proteinExistence type="predicted"/>
<name>I4AFW4_BERLS</name>
<reference evidence="6" key="1">
    <citation type="submission" date="2012-06" db="EMBL/GenBank/DDBJ databases">
        <title>The complete genome of Flexibacter litoralis DSM 6794.</title>
        <authorList>
            <person name="Lucas S."/>
            <person name="Copeland A."/>
            <person name="Lapidus A."/>
            <person name="Glavina del Rio T."/>
            <person name="Dalin E."/>
            <person name="Tice H."/>
            <person name="Bruce D."/>
            <person name="Goodwin L."/>
            <person name="Pitluck S."/>
            <person name="Peters L."/>
            <person name="Ovchinnikova G."/>
            <person name="Lu M."/>
            <person name="Kyrpides N."/>
            <person name="Mavromatis K."/>
            <person name="Ivanova N."/>
            <person name="Brettin T."/>
            <person name="Detter J.C."/>
            <person name="Han C."/>
            <person name="Larimer F."/>
            <person name="Land M."/>
            <person name="Hauser L."/>
            <person name="Markowitz V."/>
            <person name="Cheng J.-F."/>
            <person name="Hugenholtz P."/>
            <person name="Woyke T."/>
            <person name="Wu D."/>
            <person name="Spring S."/>
            <person name="Lang E."/>
            <person name="Kopitz M."/>
            <person name="Brambilla E."/>
            <person name="Klenk H.-P."/>
            <person name="Eisen J.A."/>
        </authorList>
    </citation>
    <scope>NUCLEOTIDE SEQUENCE [LARGE SCALE GENOMIC DNA]</scope>
    <source>
        <strain evidence="6">ATCC 23117 / DSM 6794 / NBRC 15988 / NCIMB 1366 / Sio-4</strain>
    </source>
</reference>